<organism evidence="2 3">
    <name type="scientific">Hyaloperonospora brassicae</name>
    <name type="common">Brassica downy mildew</name>
    <name type="synonym">Peronospora brassicae</name>
    <dbReference type="NCBI Taxonomy" id="162125"/>
    <lineage>
        <taxon>Eukaryota</taxon>
        <taxon>Sar</taxon>
        <taxon>Stramenopiles</taxon>
        <taxon>Oomycota</taxon>
        <taxon>Peronosporomycetes</taxon>
        <taxon>Peronosporales</taxon>
        <taxon>Peronosporaceae</taxon>
        <taxon>Hyaloperonospora</taxon>
    </lineage>
</organism>
<name>A0AAV0V003_HYABA</name>
<evidence type="ECO:0000313" key="3">
    <source>
        <dbReference type="Proteomes" id="UP001162031"/>
    </source>
</evidence>
<keyword evidence="3" id="KW-1185">Reference proteome</keyword>
<dbReference type="Proteomes" id="UP001162031">
    <property type="component" value="Unassembled WGS sequence"/>
</dbReference>
<evidence type="ECO:0008006" key="4">
    <source>
        <dbReference type="Google" id="ProtNLM"/>
    </source>
</evidence>
<feature type="region of interest" description="Disordered" evidence="1">
    <location>
        <begin position="26"/>
        <end position="47"/>
    </location>
</feature>
<evidence type="ECO:0000313" key="2">
    <source>
        <dbReference type="EMBL" id="CAI5742397.1"/>
    </source>
</evidence>
<protein>
    <recommendedName>
        <fullName evidence="4">RxLR effector candidate protein</fullName>
    </recommendedName>
</protein>
<comment type="caution">
    <text evidence="2">The sequence shown here is derived from an EMBL/GenBank/DDBJ whole genome shotgun (WGS) entry which is preliminary data.</text>
</comment>
<accession>A0AAV0V003</accession>
<dbReference type="AlphaFoldDB" id="A0AAV0V003"/>
<evidence type="ECO:0000256" key="1">
    <source>
        <dbReference type="SAM" id="MobiDB-lite"/>
    </source>
</evidence>
<proteinExistence type="predicted"/>
<dbReference type="EMBL" id="CANTFL010001467">
    <property type="protein sequence ID" value="CAI5742397.1"/>
    <property type="molecule type" value="Genomic_DNA"/>
</dbReference>
<gene>
    <name evidence="2" type="ORF">HBR001_LOCUS8963</name>
</gene>
<sequence>MVAGSDALLDHTTGIRANFTSANEGEPVRLNSAGKGALQSNDGANNAVTEERMMSVGRMSAEGLGHTVPGIEEFMAELVKVDDLQKKMSSTASTVEENWVKYAATRKDPKLVRTAEHWKEVLDEAFKMETVAWATHEKDLEKVKAAVRELEKGGTNRETEIRKETKARKVKRQKSPNDLEAVAWREKNANWEAESHMRKDFITLLQKQIEVLEKTQARSTNYLINLLKTKTHQVIQKYLAEFVNLKREGVTVEAYQKELQLDPSIVKEMESWAEGVTGADLFRYGPAYTKFFYYKVFVMGPPGAIYKLPMHPFPKSTSASKLRESIL</sequence>
<reference evidence="2" key="1">
    <citation type="submission" date="2022-12" db="EMBL/GenBank/DDBJ databases">
        <authorList>
            <person name="Webb A."/>
        </authorList>
    </citation>
    <scope>NUCLEOTIDE SEQUENCE</scope>
    <source>
        <strain evidence="2">Hp1</strain>
    </source>
</reference>
<feature type="compositionally biased region" description="Polar residues" evidence="1">
    <location>
        <begin position="38"/>
        <end position="47"/>
    </location>
</feature>